<dbReference type="GO" id="GO:0019901">
    <property type="term" value="F:protein kinase binding"/>
    <property type="evidence" value="ECO:0007669"/>
    <property type="project" value="TreeGrafter"/>
</dbReference>
<protein>
    <submittedName>
        <fullName evidence="2">Duf1168 domain protein</fullName>
    </submittedName>
</protein>
<dbReference type="OrthoDB" id="10067079at2759"/>
<feature type="region of interest" description="Disordered" evidence="1">
    <location>
        <begin position="71"/>
        <end position="198"/>
    </location>
</feature>
<dbReference type="PANTHER" id="PTHR13507:SF0">
    <property type="entry name" value="PRKR-INTERACTING PROTEIN 1"/>
    <property type="match status" value="1"/>
</dbReference>
<sequence length="198" mass="21521">MSGEDPESIPTSADPRSRRPTKKRALTPVTEHAKHLESLFSKPDQEIRLPPAPGAVAKRAVAAPPEIVTNVQGSSAGAGSGEFHVYKASRRREYDRLRAMDEEVKQEKENEEFERQKAERAARDEERTRKNREKREKKKQKGKKGPAAKGPGGVAPNVKVTAPTGKDEDAKEESGGNTDAKATPGAAQPAGLVIHDDD</sequence>
<comment type="caution">
    <text evidence="2">The sequence shown here is derived from an EMBL/GenBank/DDBJ whole genome shotgun (WGS) entry which is preliminary data.</text>
</comment>
<dbReference type="PANTHER" id="PTHR13507">
    <property type="entry name" value="PRKR-INTERACTING PROTEIN 1"/>
    <property type="match status" value="1"/>
</dbReference>
<evidence type="ECO:0000256" key="1">
    <source>
        <dbReference type="SAM" id="MobiDB-lite"/>
    </source>
</evidence>
<evidence type="ECO:0000313" key="2">
    <source>
        <dbReference type="EMBL" id="KZL78967.1"/>
    </source>
</evidence>
<feature type="compositionally biased region" description="Basic and acidic residues" evidence="1">
    <location>
        <begin position="165"/>
        <end position="174"/>
    </location>
</feature>
<dbReference type="AlphaFoldDB" id="A0A166ZIT7"/>
<dbReference type="GO" id="GO:0003725">
    <property type="term" value="F:double-stranded RNA binding"/>
    <property type="evidence" value="ECO:0007669"/>
    <property type="project" value="InterPro"/>
</dbReference>
<dbReference type="GO" id="GO:0004860">
    <property type="term" value="F:protein kinase inhibitor activity"/>
    <property type="evidence" value="ECO:0007669"/>
    <property type="project" value="TreeGrafter"/>
</dbReference>
<feature type="compositionally biased region" description="Basic and acidic residues" evidence="1">
    <location>
        <begin position="91"/>
        <end position="128"/>
    </location>
</feature>
<dbReference type="STRING" id="1573173.A0A166ZIT7"/>
<dbReference type="GO" id="GO:0005730">
    <property type="term" value="C:nucleolus"/>
    <property type="evidence" value="ECO:0007669"/>
    <property type="project" value="TreeGrafter"/>
</dbReference>
<dbReference type="Pfam" id="PF06658">
    <property type="entry name" value="DUF1168"/>
    <property type="match status" value="1"/>
</dbReference>
<reference evidence="2 3" key="1">
    <citation type="submission" date="2015-06" db="EMBL/GenBank/DDBJ databases">
        <title>Survival trade-offs in plant roots during colonization by closely related pathogenic and mutualistic fungi.</title>
        <authorList>
            <person name="Hacquard S."/>
            <person name="Kracher B."/>
            <person name="Hiruma K."/>
            <person name="Weinman A."/>
            <person name="Muench P."/>
            <person name="Garrido Oter R."/>
            <person name="Ver Loren van Themaat E."/>
            <person name="Dallerey J.-F."/>
            <person name="Damm U."/>
            <person name="Henrissat B."/>
            <person name="Lespinet O."/>
            <person name="Thon M."/>
            <person name="Kemen E."/>
            <person name="McHardy A.C."/>
            <person name="Schulze-Lefert P."/>
            <person name="O'Connell R.J."/>
        </authorList>
    </citation>
    <scope>NUCLEOTIDE SEQUENCE [LARGE SCALE GENOMIC DNA]</scope>
    <source>
        <strain evidence="2 3">MAFF 238704</strain>
    </source>
</reference>
<proteinExistence type="predicted"/>
<feature type="region of interest" description="Disordered" evidence="1">
    <location>
        <begin position="1"/>
        <end position="31"/>
    </location>
</feature>
<evidence type="ECO:0000313" key="3">
    <source>
        <dbReference type="Proteomes" id="UP000076584"/>
    </source>
</evidence>
<keyword evidence="3" id="KW-1185">Reference proteome</keyword>
<name>A0A166ZIT7_COLIC</name>
<accession>A0A166ZIT7</accession>
<gene>
    <name evidence="2" type="ORF">CI238_02285</name>
</gene>
<dbReference type="InterPro" id="IPR009548">
    <property type="entry name" value="Prkrip1"/>
</dbReference>
<organism evidence="2 3">
    <name type="scientific">Colletotrichum incanum</name>
    <name type="common">Soybean anthracnose fungus</name>
    <dbReference type="NCBI Taxonomy" id="1573173"/>
    <lineage>
        <taxon>Eukaryota</taxon>
        <taxon>Fungi</taxon>
        <taxon>Dikarya</taxon>
        <taxon>Ascomycota</taxon>
        <taxon>Pezizomycotina</taxon>
        <taxon>Sordariomycetes</taxon>
        <taxon>Hypocreomycetidae</taxon>
        <taxon>Glomerellales</taxon>
        <taxon>Glomerellaceae</taxon>
        <taxon>Colletotrichum</taxon>
        <taxon>Colletotrichum spaethianum species complex</taxon>
    </lineage>
</organism>
<dbReference type="Proteomes" id="UP000076584">
    <property type="component" value="Unassembled WGS sequence"/>
</dbReference>
<dbReference type="EMBL" id="LFIW01002185">
    <property type="protein sequence ID" value="KZL78967.1"/>
    <property type="molecule type" value="Genomic_DNA"/>
</dbReference>
<feature type="compositionally biased region" description="Basic residues" evidence="1">
    <location>
        <begin position="129"/>
        <end position="146"/>
    </location>
</feature>